<dbReference type="Proteomes" id="UP001497644">
    <property type="component" value="Chromosome 1"/>
</dbReference>
<protein>
    <recommendedName>
        <fullName evidence="3">Secreted protein</fullName>
    </recommendedName>
</protein>
<name>A0AAV2N2T8_9HYME</name>
<dbReference type="EMBL" id="OZ034824">
    <property type="protein sequence ID" value="CAL1673862.1"/>
    <property type="molecule type" value="Genomic_DNA"/>
</dbReference>
<sequence length="81" mass="9430">MAIVVSAFCARRLHGALRRSCCRSSSAVLSRRILRAKRRNTPKYRYSYYWRTQGGEKTGLAYFPTRLPPKEHGRTDITRIL</sequence>
<proteinExistence type="predicted"/>
<evidence type="ECO:0000313" key="1">
    <source>
        <dbReference type="EMBL" id="CAL1673862.1"/>
    </source>
</evidence>
<gene>
    <name evidence="1" type="ORF">LPLAT_LOCUS663</name>
</gene>
<keyword evidence="2" id="KW-1185">Reference proteome</keyword>
<evidence type="ECO:0000313" key="2">
    <source>
        <dbReference type="Proteomes" id="UP001497644"/>
    </source>
</evidence>
<evidence type="ECO:0008006" key="3">
    <source>
        <dbReference type="Google" id="ProtNLM"/>
    </source>
</evidence>
<dbReference type="AlphaFoldDB" id="A0AAV2N2T8"/>
<reference evidence="1 2" key="1">
    <citation type="submission" date="2024-04" db="EMBL/GenBank/DDBJ databases">
        <authorList>
            <consortium name="Molecular Ecology Group"/>
        </authorList>
    </citation>
    <scope>NUCLEOTIDE SEQUENCE [LARGE SCALE GENOMIC DNA]</scope>
</reference>
<accession>A0AAV2N2T8</accession>
<organism evidence="1 2">
    <name type="scientific">Lasius platythorax</name>
    <dbReference type="NCBI Taxonomy" id="488582"/>
    <lineage>
        <taxon>Eukaryota</taxon>
        <taxon>Metazoa</taxon>
        <taxon>Ecdysozoa</taxon>
        <taxon>Arthropoda</taxon>
        <taxon>Hexapoda</taxon>
        <taxon>Insecta</taxon>
        <taxon>Pterygota</taxon>
        <taxon>Neoptera</taxon>
        <taxon>Endopterygota</taxon>
        <taxon>Hymenoptera</taxon>
        <taxon>Apocrita</taxon>
        <taxon>Aculeata</taxon>
        <taxon>Formicoidea</taxon>
        <taxon>Formicidae</taxon>
        <taxon>Formicinae</taxon>
        <taxon>Lasius</taxon>
        <taxon>Lasius</taxon>
    </lineage>
</organism>